<keyword evidence="3" id="KW-0808">Transferase</keyword>
<dbReference type="Proteomes" id="UP000887013">
    <property type="component" value="Unassembled WGS sequence"/>
</dbReference>
<proteinExistence type="predicted"/>
<evidence type="ECO:0000313" key="3">
    <source>
        <dbReference type="EMBL" id="GFU24986.1"/>
    </source>
</evidence>
<comment type="caution">
    <text evidence="3">The sequence shown here is derived from an EMBL/GenBank/DDBJ whole genome shotgun (WGS) entry which is preliminary data.</text>
</comment>
<sequence length="516" mass="57981">LFLSKVDTTPPGNSQQNRSFQNDFPHIQTMDTAQASNTETVQAVSIPTIKAIVNNITHSDQCLQADVKIDQYISCIPTIQFGSQEEKNNYASDLYTIQEEVRTKFNVLKHEELRIENEKYKELISSWGLPDATKPFQFQIQSRRKKSTPVKNTINKKQKITDAQETECTNQFNNLIIEEPPEQIEVDNDEDVTPAPEKKEARTTRPVIHTAPTTYAEAARSSPVETTQDSDQLPSPASSSNITNIFQQLKDPECLEMFSILKQYIQISKSAINIETDSQPVTICSVYRPPRTNDATIPDLQKILRNRPVCILVGDYNAKHNSWNHSRRQNRTGTLIKNYTQLYGLDLIAPPVPTRTQVRRNESPATIDFGITKGLNNTSVTVIDDLSSDHLPLMFNCNINDYSPPRNNYYKFTNWKKFQELLQNSIAGNPSINTTEEIDAAAAAFSQKIQATINQSSTCKTFPHAPLPLPAPIRTLISTKNSLQTTNAVPTLTTLSLPGERDTTALADDFPLEEQP</sequence>
<dbReference type="PANTHER" id="PTHR33273:SF4">
    <property type="entry name" value="ENDONUCLEASE_EXONUCLEASE_PHOSPHATASE DOMAIN-CONTAINING PROTEIN"/>
    <property type="match status" value="1"/>
</dbReference>
<dbReference type="InterPro" id="IPR036691">
    <property type="entry name" value="Endo/exonu/phosph_ase_sf"/>
</dbReference>
<dbReference type="Pfam" id="PF14529">
    <property type="entry name" value="Exo_endo_phos_2"/>
    <property type="match status" value="1"/>
</dbReference>
<keyword evidence="3" id="KW-0695">RNA-directed DNA polymerase</keyword>
<dbReference type="OrthoDB" id="10065625at2759"/>
<dbReference type="Gene3D" id="3.60.10.10">
    <property type="entry name" value="Endonuclease/exonuclease/phosphatase"/>
    <property type="match status" value="1"/>
</dbReference>
<feature type="region of interest" description="Disordered" evidence="1">
    <location>
        <begin position="1"/>
        <end position="21"/>
    </location>
</feature>
<feature type="domain" description="Endonuclease/exonuclease/phosphatase" evidence="2">
    <location>
        <begin position="282"/>
        <end position="393"/>
    </location>
</feature>
<feature type="region of interest" description="Disordered" evidence="1">
    <location>
        <begin position="181"/>
        <end position="240"/>
    </location>
</feature>
<organism evidence="3 4">
    <name type="scientific">Nephila pilipes</name>
    <name type="common">Giant wood spider</name>
    <name type="synonym">Nephila maculata</name>
    <dbReference type="NCBI Taxonomy" id="299642"/>
    <lineage>
        <taxon>Eukaryota</taxon>
        <taxon>Metazoa</taxon>
        <taxon>Ecdysozoa</taxon>
        <taxon>Arthropoda</taxon>
        <taxon>Chelicerata</taxon>
        <taxon>Arachnida</taxon>
        <taxon>Araneae</taxon>
        <taxon>Araneomorphae</taxon>
        <taxon>Entelegynae</taxon>
        <taxon>Araneoidea</taxon>
        <taxon>Nephilidae</taxon>
        <taxon>Nephila</taxon>
    </lineage>
</organism>
<feature type="compositionally biased region" description="Polar residues" evidence="1">
    <location>
        <begin position="223"/>
        <end position="240"/>
    </location>
</feature>
<evidence type="ECO:0000313" key="4">
    <source>
        <dbReference type="Proteomes" id="UP000887013"/>
    </source>
</evidence>
<feature type="compositionally biased region" description="Acidic residues" evidence="1">
    <location>
        <begin position="181"/>
        <end position="192"/>
    </location>
</feature>
<evidence type="ECO:0000259" key="2">
    <source>
        <dbReference type="Pfam" id="PF14529"/>
    </source>
</evidence>
<dbReference type="GO" id="GO:0003964">
    <property type="term" value="F:RNA-directed DNA polymerase activity"/>
    <property type="evidence" value="ECO:0007669"/>
    <property type="project" value="UniProtKB-KW"/>
</dbReference>
<keyword evidence="3" id="KW-0548">Nucleotidyltransferase</keyword>
<reference evidence="3" key="1">
    <citation type="submission" date="2020-08" db="EMBL/GenBank/DDBJ databases">
        <title>Multicomponent nature underlies the extraordinary mechanical properties of spider dragline silk.</title>
        <authorList>
            <person name="Kono N."/>
            <person name="Nakamura H."/>
            <person name="Mori M."/>
            <person name="Yoshida Y."/>
            <person name="Ohtoshi R."/>
            <person name="Malay A.D."/>
            <person name="Moran D.A.P."/>
            <person name="Tomita M."/>
            <person name="Numata K."/>
            <person name="Arakawa K."/>
        </authorList>
    </citation>
    <scope>NUCLEOTIDE SEQUENCE</scope>
</reference>
<dbReference type="InterPro" id="IPR005135">
    <property type="entry name" value="Endo/exonuclease/phosphatase"/>
</dbReference>
<protein>
    <submittedName>
        <fullName evidence="3">Putative RNA-directed DNA polymerase from transposon X-element</fullName>
    </submittedName>
</protein>
<evidence type="ECO:0000256" key="1">
    <source>
        <dbReference type="SAM" id="MobiDB-lite"/>
    </source>
</evidence>
<gene>
    <name evidence="3" type="primary">X-elementORF2_761</name>
    <name evidence="3" type="ORF">NPIL_100571</name>
</gene>
<dbReference type="AlphaFoldDB" id="A0A8X6UKY5"/>
<feature type="non-terminal residue" evidence="3">
    <location>
        <position position="1"/>
    </location>
</feature>
<dbReference type="PANTHER" id="PTHR33273">
    <property type="entry name" value="DOMAIN-CONTAINING PROTEIN, PUTATIVE-RELATED"/>
    <property type="match status" value="1"/>
</dbReference>
<dbReference type="EMBL" id="BMAW01032299">
    <property type="protein sequence ID" value="GFU24986.1"/>
    <property type="molecule type" value="Genomic_DNA"/>
</dbReference>
<name>A0A8X6UKY5_NEPPI</name>
<keyword evidence="4" id="KW-1185">Reference proteome</keyword>
<accession>A0A8X6UKY5</accession>
<dbReference type="SUPFAM" id="SSF56219">
    <property type="entry name" value="DNase I-like"/>
    <property type="match status" value="1"/>
</dbReference>